<dbReference type="PROSITE" id="PS50113">
    <property type="entry name" value="PAC"/>
    <property type="match status" value="4"/>
</dbReference>
<evidence type="ECO:0000256" key="7">
    <source>
        <dbReference type="PROSITE-ProRule" id="PRU00703"/>
    </source>
</evidence>
<keyword evidence="4" id="KW-0597">Phosphoprotein</keyword>
<dbReference type="eggNOG" id="COG2203">
    <property type="taxonomic scope" value="Bacteria"/>
</dbReference>
<feature type="domain" description="PAS" evidence="10">
    <location>
        <begin position="334"/>
        <end position="406"/>
    </location>
</feature>
<keyword evidence="6 13" id="KW-0418">Kinase</keyword>
<dbReference type="AlphaFoldDB" id="K9VCK2"/>
<dbReference type="CDD" id="cd02205">
    <property type="entry name" value="CBS_pair_SF"/>
    <property type="match status" value="1"/>
</dbReference>
<evidence type="ECO:0000259" key="11">
    <source>
        <dbReference type="PROSITE" id="PS50113"/>
    </source>
</evidence>
<dbReference type="Proteomes" id="UP000010478">
    <property type="component" value="Chromosome"/>
</dbReference>
<dbReference type="NCBIfam" id="TIGR00229">
    <property type="entry name" value="sensory_box"/>
    <property type="match status" value="5"/>
</dbReference>
<dbReference type="Pfam" id="PF08448">
    <property type="entry name" value="PAS_4"/>
    <property type="match status" value="2"/>
</dbReference>
<dbReference type="Pfam" id="PF07568">
    <property type="entry name" value="HisKA_2"/>
    <property type="match status" value="1"/>
</dbReference>
<gene>
    <name evidence="13" type="ORF">Osc7112_1091</name>
</gene>
<feature type="domain" description="PAS" evidence="10">
    <location>
        <begin position="583"/>
        <end position="639"/>
    </location>
</feature>
<dbReference type="InterPro" id="IPR000014">
    <property type="entry name" value="PAS"/>
</dbReference>
<dbReference type="GO" id="GO:0004673">
    <property type="term" value="F:protein histidine kinase activity"/>
    <property type="evidence" value="ECO:0007669"/>
    <property type="project" value="UniProtKB-EC"/>
</dbReference>
<evidence type="ECO:0000256" key="3">
    <source>
        <dbReference type="ARBA" id="ARBA00012438"/>
    </source>
</evidence>
<dbReference type="PANTHER" id="PTHR43304">
    <property type="entry name" value="PHYTOCHROME-LIKE PROTEIN CPH1"/>
    <property type="match status" value="1"/>
</dbReference>
<reference evidence="13 14" key="1">
    <citation type="submission" date="2012-05" db="EMBL/GenBank/DDBJ databases">
        <title>Finished chromosome of genome of Oscillatoria sp. PCC 7112.</title>
        <authorList>
            <consortium name="US DOE Joint Genome Institute"/>
            <person name="Gugger M."/>
            <person name="Coursin T."/>
            <person name="Rippka R."/>
            <person name="Tandeau De Marsac N."/>
            <person name="Huntemann M."/>
            <person name="Wei C.-L."/>
            <person name="Han J."/>
            <person name="Detter J.C."/>
            <person name="Han C."/>
            <person name="Tapia R."/>
            <person name="Davenport K."/>
            <person name="Daligault H."/>
            <person name="Erkkila T."/>
            <person name="Gu W."/>
            <person name="Munk A.C.C."/>
            <person name="Teshima H."/>
            <person name="Xu Y."/>
            <person name="Chain P."/>
            <person name="Chen A."/>
            <person name="Krypides N."/>
            <person name="Mavromatis K."/>
            <person name="Markowitz V."/>
            <person name="Szeto E."/>
            <person name="Ivanova N."/>
            <person name="Mikhailova N."/>
            <person name="Ovchinnikova G."/>
            <person name="Pagani I."/>
            <person name="Pati A."/>
            <person name="Goodwin L."/>
            <person name="Peters L."/>
            <person name="Pitluck S."/>
            <person name="Woyke T."/>
            <person name="Kerfeld C."/>
        </authorList>
    </citation>
    <scope>NUCLEOTIDE SEQUENCE [LARGE SCALE GENOMIC DNA]</scope>
    <source>
        <strain evidence="13 14">PCC 7112</strain>
    </source>
</reference>
<dbReference type="SMART" id="SM00086">
    <property type="entry name" value="PAC"/>
    <property type="match status" value="5"/>
</dbReference>
<dbReference type="SUPFAM" id="SSF55874">
    <property type="entry name" value="ATPase domain of HSP90 chaperone/DNA topoisomerase II/histidine kinase"/>
    <property type="match status" value="1"/>
</dbReference>
<dbReference type="OrthoDB" id="9758522at2"/>
<dbReference type="SMART" id="SM00387">
    <property type="entry name" value="HATPase_c"/>
    <property type="match status" value="1"/>
</dbReference>
<proteinExistence type="inferred from homology"/>
<feature type="domain" description="PAS" evidence="10">
    <location>
        <begin position="463"/>
        <end position="533"/>
    </location>
</feature>
<evidence type="ECO:0000313" key="13">
    <source>
        <dbReference type="EMBL" id="AFZ05641.1"/>
    </source>
</evidence>
<dbReference type="InterPro" id="IPR036890">
    <property type="entry name" value="HATPase_C_sf"/>
</dbReference>
<feature type="domain" description="PAC" evidence="11">
    <location>
        <begin position="659"/>
        <end position="711"/>
    </location>
</feature>
<dbReference type="SMART" id="SM00065">
    <property type="entry name" value="GAF"/>
    <property type="match status" value="1"/>
</dbReference>
<dbReference type="Pfam" id="PF08447">
    <property type="entry name" value="PAS_3"/>
    <property type="match status" value="3"/>
</dbReference>
<feature type="domain" description="CBS" evidence="12">
    <location>
        <begin position="102"/>
        <end position="164"/>
    </location>
</feature>
<keyword evidence="5" id="KW-0808">Transferase</keyword>
<accession>K9VCK2</accession>
<dbReference type="InterPro" id="IPR013656">
    <property type="entry name" value="PAS_4"/>
</dbReference>
<feature type="coiled-coil region" evidence="8">
    <location>
        <begin position="1010"/>
        <end position="1037"/>
    </location>
</feature>
<comment type="similarity">
    <text evidence="2">In the N-terminal section; belongs to the phytochrome family.</text>
</comment>
<organism evidence="13 14">
    <name type="scientific">Phormidium nigroviride PCC 7112</name>
    <dbReference type="NCBI Taxonomy" id="179408"/>
    <lineage>
        <taxon>Bacteria</taxon>
        <taxon>Bacillati</taxon>
        <taxon>Cyanobacteriota</taxon>
        <taxon>Cyanophyceae</taxon>
        <taxon>Oscillatoriophycideae</taxon>
        <taxon>Oscillatoriales</taxon>
        <taxon>Oscillatoriaceae</taxon>
        <taxon>Phormidium</taxon>
    </lineage>
</organism>
<dbReference type="eggNOG" id="COG0517">
    <property type="taxonomic scope" value="Bacteria"/>
</dbReference>
<evidence type="ECO:0000313" key="14">
    <source>
        <dbReference type="Proteomes" id="UP000010478"/>
    </source>
</evidence>
<dbReference type="eggNOG" id="COG3920">
    <property type="taxonomic scope" value="Bacteria"/>
</dbReference>
<dbReference type="Gene3D" id="2.10.70.100">
    <property type="match status" value="1"/>
</dbReference>
<feature type="domain" description="PAS" evidence="10">
    <location>
        <begin position="712"/>
        <end position="786"/>
    </location>
</feature>
<dbReference type="PROSITE" id="PS51371">
    <property type="entry name" value="CBS"/>
    <property type="match status" value="2"/>
</dbReference>
<dbReference type="PATRIC" id="fig|179408.3.peg.1329"/>
<dbReference type="CDD" id="cd00130">
    <property type="entry name" value="PAS"/>
    <property type="match status" value="4"/>
</dbReference>
<dbReference type="Pfam" id="PF02518">
    <property type="entry name" value="HATPase_c"/>
    <property type="match status" value="1"/>
</dbReference>
<evidence type="ECO:0000259" key="12">
    <source>
        <dbReference type="PROSITE" id="PS51371"/>
    </source>
</evidence>
<dbReference type="SMART" id="SM00091">
    <property type="entry name" value="PAS"/>
    <property type="match status" value="5"/>
</dbReference>
<dbReference type="InterPro" id="IPR029016">
    <property type="entry name" value="GAF-like_dom_sf"/>
</dbReference>
<dbReference type="InterPro" id="IPR013655">
    <property type="entry name" value="PAS_fold_3"/>
</dbReference>
<dbReference type="InterPro" id="IPR000644">
    <property type="entry name" value="CBS_dom"/>
</dbReference>
<dbReference type="Gene3D" id="3.30.450.20">
    <property type="entry name" value="PAS domain"/>
    <property type="match status" value="6"/>
</dbReference>
<dbReference type="InterPro" id="IPR046342">
    <property type="entry name" value="CBS_dom_sf"/>
</dbReference>
<dbReference type="SUPFAM" id="SSF54631">
    <property type="entry name" value="CBS-domain pair"/>
    <property type="match status" value="1"/>
</dbReference>
<evidence type="ECO:0000256" key="2">
    <source>
        <dbReference type="ARBA" id="ARBA00006402"/>
    </source>
</evidence>
<dbReference type="SUPFAM" id="SSF55785">
    <property type="entry name" value="PYP-like sensor domain (PAS domain)"/>
    <property type="match status" value="5"/>
</dbReference>
<keyword evidence="7" id="KW-0129">CBS domain</keyword>
<dbReference type="SMART" id="SM00116">
    <property type="entry name" value="CBS"/>
    <property type="match status" value="2"/>
</dbReference>
<dbReference type="Gene3D" id="3.30.450.40">
    <property type="match status" value="2"/>
</dbReference>
<evidence type="ECO:0000256" key="6">
    <source>
        <dbReference type="ARBA" id="ARBA00022777"/>
    </source>
</evidence>
<dbReference type="InterPro" id="IPR003018">
    <property type="entry name" value="GAF"/>
</dbReference>
<dbReference type="InterPro" id="IPR011495">
    <property type="entry name" value="Sig_transdc_His_kin_sub2_dim/P"/>
</dbReference>
<dbReference type="CDD" id="cd04620">
    <property type="entry name" value="CBS_two-component_sensor_histidine_kinase_repeat1"/>
    <property type="match status" value="1"/>
</dbReference>
<dbReference type="STRING" id="179408.Osc7112_1091"/>
<comment type="catalytic activity">
    <reaction evidence="1">
        <text>ATP + protein L-histidine = ADP + protein N-phospho-L-histidine.</text>
        <dbReference type="EC" id="2.7.13.3"/>
    </reaction>
</comment>
<name>K9VCK2_9CYAN</name>
<protein>
    <recommendedName>
        <fullName evidence="3">histidine kinase</fullName>
        <ecNumber evidence="3">2.7.13.3</ecNumber>
    </recommendedName>
</protein>
<dbReference type="Gene3D" id="3.30.565.10">
    <property type="entry name" value="Histidine kinase-like ATPase, C-terminal domain"/>
    <property type="match status" value="1"/>
</dbReference>
<keyword evidence="8" id="KW-0175">Coiled coil</keyword>
<dbReference type="EC" id="2.7.13.3" evidence="3"/>
<sequence>MELANLSANLRSPDEAVDRHPVTVDPSTSLAEAIALMRRAIDPCPLPNSPALPDSNETVKASISCVLVVDENQLVGLLSSQDMLNLAASEYGWQGMKVAEAMTRNLIVLQESEFTDITTAFKLFCQYSIDCLPIVDERGQPVGIVSEKRIRPAMYSWIEALHQEVAKLQEQCELLEGNCELEKVSDRQNAENAMRQSEARYLAIVEDQTELICRYLPDGKITFVNQAYCRYFGVQPEDLLGKCFISLLPSADREIFQQQYTSVSPDNPIFTSEHRVILPSGEIRWQQWIDRAIFDDSGQIVEYQAAGRDVTDRKQAEIALQQLNAELERRVQQRTQWYEMAVSAGKVGVWDWNLETDEIYIAPSLKALLGYQDAEIPNRMENWASHVHPDDRVAVAEAVNAYLEGLTEIYEVEHRMVRKDGSTCWILGRGSAIRSASGKALRLTGTDTDITDRKLTEEKLQNSEAELVALFNAMTDIVLVFDASGRYLKIAPTAPELLYKPAPEVLGKTLAEIFPEAEANFALGHIHQTLASRQTHRVEYRMEIGCKLFWFDATISPLEFERVMWVARDITARKHAEAALQKSEEKFRNLFDDAPIALGLASVRDYRTIKVNEAHRQMLGYSDSELATMTFTELTHPEDLQADDVEQVKQLVCGNISRFQKEKRLIKKNGELMWANLTVTLIRDREGIPLYSMGAIEDISYRKRAEMEFQQLKERLQFLLAYNPAVIFTAAPTGDFCTTYISDNVKAIVGYEPQELLADSKFWSSRIHPEDRQQFLVNFSDLSEGKNCICEYRFLHRDGIYRWLRTELKLLVDSRGIPIEIIGYAAEITNSKYAEISLQQQFERERLVEAIARRVRQSLQLEEILNTTVAELQQVLLADRVLVYQILPKSGGRVIAEAVAEGCSQLVDRCFGEEVFPPESYQLYLQGRISAISELDSPSITPCVMEFMKEIQVRAKLVVPIIQHSQLWGLLIAHQCDRPRQWQEWEMNLFQQLVNQLAIAIQQSLLYQQLQAELSDRKQAESNLKNSLKEKEILLKEIHHRVKNNLCVVASLLELQSNTVADPQLGKMFEESQNRIYSMALIHEKLYRSTNLAQINLGEYLEDLVSNLFHSYNISNNRIQLQVLAEPIFLNLETATPCGLIANELVSNTLKHAFPDGTSGTVSVECYQTGDGEINLLVKDNGIGFPQNLDFRKTNSMGFQVVCTLTEQLEGSIELSRQTGTAFYLKFNELNYSQRF</sequence>
<dbReference type="InterPro" id="IPR001610">
    <property type="entry name" value="PAC"/>
</dbReference>
<evidence type="ECO:0000256" key="8">
    <source>
        <dbReference type="SAM" id="Coils"/>
    </source>
</evidence>
<feature type="domain" description="PAC" evidence="11">
    <location>
        <begin position="410"/>
        <end position="462"/>
    </location>
</feature>
<dbReference type="EMBL" id="CP003614">
    <property type="protein sequence ID" value="AFZ05641.1"/>
    <property type="molecule type" value="Genomic_DNA"/>
</dbReference>
<dbReference type="InterPro" id="IPR003594">
    <property type="entry name" value="HATPase_dom"/>
</dbReference>
<dbReference type="RefSeq" id="WP_015174967.1">
    <property type="nucleotide sequence ID" value="NC_019729.1"/>
</dbReference>
<dbReference type="KEGG" id="oni:Osc7112_1091"/>
<evidence type="ECO:0000256" key="5">
    <source>
        <dbReference type="ARBA" id="ARBA00022679"/>
    </source>
</evidence>
<feature type="domain" description="PAC" evidence="11">
    <location>
        <begin position="270"/>
        <end position="322"/>
    </location>
</feature>
<dbReference type="PROSITE" id="PS50046">
    <property type="entry name" value="PHYTOCHROME_2"/>
    <property type="match status" value="1"/>
</dbReference>
<feature type="domain" description="CBS" evidence="12">
    <location>
        <begin position="17"/>
        <end position="98"/>
    </location>
</feature>
<dbReference type="Pfam" id="PF01590">
    <property type="entry name" value="GAF"/>
    <property type="match status" value="1"/>
</dbReference>
<evidence type="ECO:0000256" key="4">
    <source>
        <dbReference type="ARBA" id="ARBA00022553"/>
    </source>
</evidence>
<evidence type="ECO:0000259" key="10">
    <source>
        <dbReference type="PROSITE" id="PS50112"/>
    </source>
</evidence>
<dbReference type="PANTHER" id="PTHR43304:SF1">
    <property type="entry name" value="PAC DOMAIN-CONTAINING PROTEIN"/>
    <property type="match status" value="1"/>
</dbReference>
<dbReference type="InterPro" id="IPR016132">
    <property type="entry name" value="Phyto_chromo_attachment"/>
</dbReference>
<dbReference type="SUPFAM" id="SSF55781">
    <property type="entry name" value="GAF domain-like"/>
    <property type="match status" value="1"/>
</dbReference>
<feature type="domain" description="PAC" evidence="11">
    <location>
        <begin position="788"/>
        <end position="840"/>
    </location>
</feature>
<dbReference type="eggNOG" id="COG2202">
    <property type="taxonomic scope" value="Bacteria"/>
</dbReference>
<evidence type="ECO:0000256" key="1">
    <source>
        <dbReference type="ARBA" id="ARBA00000085"/>
    </source>
</evidence>
<keyword evidence="14" id="KW-1185">Reference proteome</keyword>
<dbReference type="HOGENOM" id="CLU_000445_114_18_3"/>
<dbReference type="PROSITE" id="PS50112">
    <property type="entry name" value="PAS"/>
    <property type="match status" value="5"/>
</dbReference>
<dbReference type="InterPro" id="IPR000700">
    <property type="entry name" value="PAS-assoc_C"/>
</dbReference>
<dbReference type="InterPro" id="IPR035965">
    <property type="entry name" value="PAS-like_dom_sf"/>
</dbReference>
<dbReference type="Gene3D" id="3.10.580.10">
    <property type="entry name" value="CBS-domain"/>
    <property type="match status" value="1"/>
</dbReference>
<dbReference type="Pfam" id="PF00571">
    <property type="entry name" value="CBS"/>
    <property type="match status" value="2"/>
</dbReference>
<evidence type="ECO:0000259" key="9">
    <source>
        <dbReference type="PROSITE" id="PS50046"/>
    </source>
</evidence>
<feature type="domain" description="PAS" evidence="10">
    <location>
        <begin position="197"/>
        <end position="267"/>
    </location>
</feature>
<dbReference type="InterPro" id="IPR052162">
    <property type="entry name" value="Sensor_kinase/Photoreceptor"/>
</dbReference>
<feature type="domain" description="Phytochrome chromophore attachment site" evidence="9">
    <location>
        <begin position="860"/>
        <end position="996"/>
    </location>
</feature>